<evidence type="ECO:0000313" key="3">
    <source>
        <dbReference type="Proteomes" id="UP001500325"/>
    </source>
</evidence>
<proteinExistence type="predicted"/>
<evidence type="ECO:0000313" key="2">
    <source>
        <dbReference type="EMBL" id="GAA4694892.1"/>
    </source>
</evidence>
<dbReference type="PANTHER" id="PTHR42889">
    <property type="entry name" value="BLR3681 PROTEIN"/>
    <property type="match status" value="1"/>
</dbReference>
<keyword evidence="3" id="KW-1185">Reference proteome</keyword>
<accession>A0ABP8WSQ3</accession>
<comment type="caution">
    <text evidence="2">The sequence shown here is derived from an EMBL/GenBank/DDBJ whole genome shotgun (WGS) entry which is preliminary data.</text>
</comment>
<organism evidence="2 3">
    <name type="scientific">Pseudonocardia yuanmonensis</name>
    <dbReference type="NCBI Taxonomy" id="1095914"/>
    <lineage>
        <taxon>Bacteria</taxon>
        <taxon>Bacillati</taxon>
        <taxon>Actinomycetota</taxon>
        <taxon>Actinomycetes</taxon>
        <taxon>Pseudonocardiales</taxon>
        <taxon>Pseudonocardiaceae</taxon>
        <taxon>Pseudonocardia</taxon>
    </lineage>
</organism>
<dbReference type="InterPro" id="IPR006680">
    <property type="entry name" value="Amidohydro-rel"/>
</dbReference>
<dbReference type="RefSeq" id="WP_345381698.1">
    <property type="nucleotide sequence ID" value="NZ_BAABIC010000011.1"/>
</dbReference>
<dbReference type="EMBL" id="BAABIC010000011">
    <property type="protein sequence ID" value="GAA4694892.1"/>
    <property type="molecule type" value="Genomic_DNA"/>
</dbReference>
<dbReference type="PANTHER" id="PTHR42889:SF1">
    <property type="entry name" value="BLR3681 PROTEIN"/>
    <property type="match status" value="1"/>
</dbReference>
<dbReference type="Proteomes" id="UP001500325">
    <property type="component" value="Unassembled WGS sequence"/>
</dbReference>
<gene>
    <name evidence="2" type="ORF">GCM10023215_35700</name>
</gene>
<feature type="domain" description="Amidohydrolase-related" evidence="1">
    <location>
        <begin position="12"/>
        <end position="355"/>
    </location>
</feature>
<dbReference type="Gene3D" id="3.20.20.140">
    <property type="entry name" value="Metal-dependent hydrolases"/>
    <property type="match status" value="1"/>
</dbReference>
<dbReference type="SUPFAM" id="SSF51556">
    <property type="entry name" value="Metallo-dependent hydrolases"/>
    <property type="match status" value="1"/>
</dbReference>
<protein>
    <recommendedName>
        <fullName evidence="1">Amidohydrolase-related domain-containing protein</fullName>
    </recommendedName>
</protein>
<reference evidence="3" key="1">
    <citation type="journal article" date="2019" name="Int. J. Syst. Evol. Microbiol.">
        <title>The Global Catalogue of Microorganisms (GCM) 10K type strain sequencing project: providing services to taxonomists for standard genome sequencing and annotation.</title>
        <authorList>
            <consortium name="The Broad Institute Genomics Platform"/>
            <consortium name="The Broad Institute Genome Sequencing Center for Infectious Disease"/>
            <person name="Wu L."/>
            <person name="Ma J."/>
        </authorList>
    </citation>
    <scope>NUCLEOTIDE SEQUENCE [LARGE SCALE GENOMIC DNA]</scope>
    <source>
        <strain evidence="3">JCM 18055</strain>
    </source>
</reference>
<sequence length="371" mass="39171">MYEVGGERYVVVDAHVHAWDGSPHNQAGPAGEQFVADLHHRHRVLDRTPRPIPFDEFAAVGERSLVADLLGRGHVDRAVLQPLGLGSLFVLGFAPSAWSAELAEGLAGRFAVTGELDPADEAGRRGIAARVRREDLRGLSLTSGTRPEARLGLDDPALRRALARAEQAGAAVVHLGVGAVAHPAAGAPVWSHGGVPDRPTGSGRIRARWPSWAEPVRSGSALPVRERDARPAPAGRIDPGQVRVLVSALPRVRFVLGAGWLPTPVLTRLAQLPGVHVLLTEVLAGLRTHPREAGEALDALLAAYGPERLLFGSGYPLVRPERLVGETAAALLARGLGPSAVQAVLGANAARLYRLPVPDALVARDSVARAR</sequence>
<dbReference type="Pfam" id="PF04909">
    <property type="entry name" value="Amidohydro_2"/>
    <property type="match status" value="1"/>
</dbReference>
<dbReference type="InterPro" id="IPR032466">
    <property type="entry name" value="Metal_Hydrolase"/>
</dbReference>
<evidence type="ECO:0000259" key="1">
    <source>
        <dbReference type="Pfam" id="PF04909"/>
    </source>
</evidence>
<name>A0ABP8WSQ3_9PSEU</name>